<protein>
    <submittedName>
        <fullName evidence="1">Uncharacterized protein</fullName>
    </submittedName>
</protein>
<dbReference type="EMBL" id="NNRM01000048">
    <property type="protein sequence ID" value="OYR21363.1"/>
    <property type="molecule type" value="Genomic_DNA"/>
</dbReference>
<dbReference type="AlphaFoldDB" id="A0A256G2Q8"/>
<proteinExistence type="predicted"/>
<sequence length="53" mass="5654">MFADMRRLRPVGIVTGHLVTGEADITTAPTDIIAVEITVTSGQRSENLTTKGL</sequence>
<evidence type="ECO:0000313" key="1">
    <source>
        <dbReference type="EMBL" id="OYR21363.1"/>
    </source>
</evidence>
<comment type="caution">
    <text evidence="1">The sequence shown here is derived from an EMBL/GenBank/DDBJ whole genome shotgun (WGS) entry which is preliminary data.</text>
</comment>
<accession>A0A256G2Q8</accession>
<gene>
    <name evidence="1" type="ORF">CEV34_5112</name>
</gene>
<keyword evidence="2" id="KW-1185">Reference proteome</keyword>
<evidence type="ECO:0000313" key="2">
    <source>
        <dbReference type="Proteomes" id="UP000216188"/>
    </source>
</evidence>
<organism evidence="1 2">
    <name type="scientific">Brucella pseudogrignonensis</name>
    <dbReference type="NCBI Taxonomy" id="419475"/>
    <lineage>
        <taxon>Bacteria</taxon>
        <taxon>Pseudomonadati</taxon>
        <taxon>Pseudomonadota</taxon>
        <taxon>Alphaproteobacteria</taxon>
        <taxon>Hyphomicrobiales</taxon>
        <taxon>Brucellaceae</taxon>
        <taxon>Brucella/Ochrobactrum group</taxon>
        <taxon>Brucella</taxon>
    </lineage>
</organism>
<name>A0A256G2Q8_9HYPH</name>
<dbReference type="Proteomes" id="UP000216188">
    <property type="component" value="Unassembled WGS sequence"/>
</dbReference>
<reference evidence="1 2" key="1">
    <citation type="submission" date="2017-07" db="EMBL/GenBank/DDBJ databases">
        <title>Phylogenetic study on the rhizospheric bacterium Ochrobactrum sp. A44.</title>
        <authorList>
            <person name="Krzyzanowska D.M."/>
            <person name="Ossowicki A."/>
            <person name="Rajewska M."/>
            <person name="Maciag T."/>
            <person name="Kaczynski Z."/>
            <person name="Czerwicka M."/>
            <person name="Jafra S."/>
        </authorList>
    </citation>
    <scope>NUCLEOTIDE SEQUENCE [LARGE SCALE GENOMIC DNA]</scope>
    <source>
        <strain evidence="1 2">CCUG 30717</strain>
    </source>
</reference>